<reference evidence="2 3" key="1">
    <citation type="submission" date="2024-04" db="EMBL/GenBank/DDBJ databases">
        <title>Phyllosticta paracitricarpa is synonymous to the EU quarantine fungus P. citricarpa based on phylogenomic analyses.</title>
        <authorList>
            <consortium name="Lawrence Berkeley National Laboratory"/>
            <person name="Van Ingen-Buijs V.A."/>
            <person name="Van Westerhoven A.C."/>
            <person name="Haridas S."/>
            <person name="Skiadas P."/>
            <person name="Martin F."/>
            <person name="Groenewald J.Z."/>
            <person name="Crous P.W."/>
            <person name="Seidl M.F."/>
        </authorList>
    </citation>
    <scope>NUCLEOTIDE SEQUENCE [LARGE SCALE GENOMIC DNA]</scope>
    <source>
        <strain evidence="2 3">CBS 123374</strain>
    </source>
</reference>
<name>A0ABR1Z1U9_9PEZI</name>
<evidence type="ECO:0000313" key="3">
    <source>
        <dbReference type="Proteomes" id="UP001492380"/>
    </source>
</evidence>
<gene>
    <name evidence="2" type="ORF">HDK90DRAFT_163444</name>
</gene>
<proteinExistence type="predicted"/>
<sequence>MISKWGSTQERGRRGVGLVSAWWCSRSARRGRRFTSGSDDQRQLATHQTVGRRKHVDSVQRSEDRLKVDMAVGLDKTNVCMACLLPARTSSTRLTASTPQLDLTTQLGQPPTTSNVAEKAWASRFVRCTGRPLCARAVVGPSISGSNTAPPKSTPLCNFECSGLQDFWRARARPLCARAVVGPSLSGSNIVTPRIDITGQAPATLNTVQKHGLQDFKIRSSSGSSVSQGSRNREASACLAVEGFVLLASIRRSIRCPFLSSAHFNIAGQAPTHPSAPGSSDDHPVRSGSDLGL</sequence>
<comment type="caution">
    <text evidence="2">The sequence shown here is derived from an EMBL/GenBank/DDBJ whole genome shotgun (WGS) entry which is preliminary data.</text>
</comment>
<evidence type="ECO:0000313" key="2">
    <source>
        <dbReference type="EMBL" id="KAK8244573.1"/>
    </source>
</evidence>
<feature type="compositionally biased region" description="Polar residues" evidence="1">
    <location>
        <begin position="35"/>
        <end position="49"/>
    </location>
</feature>
<protein>
    <submittedName>
        <fullName evidence="2">Uncharacterized protein</fullName>
    </submittedName>
</protein>
<keyword evidence="3" id="KW-1185">Reference proteome</keyword>
<feature type="region of interest" description="Disordered" evidence="1">
    <location>
        <begin position="270"/>
        <end position="293"/>
    </location>
</feature>
<organism evidence="2 3">
    <name type="scientific">Phyllosticta capitalensis</name>
    <dbReference type="NCBI Taxonomy" id="121624"/>
    <lineage>
        <taxon>Eukaryota</taxon>
        <taxon>Fungi</taxon>
        <taxon>Dikarya</taxon>
        <taxon>Ascomycota</taxon>
        <taxon>Pezizomycotina</taxon>
        <taxon>Dothideomycetes</taxon>
        <taxon>Dothideomycetes incertae sedis</taxon>
        <taxon>Botryosphaeriales</taxon>
        <taxon>Phyllostictaceae</taxon>
        <taxon>Phyllosticta</taxon>
    </lineage>
</organism>
<accession>A0ABR1Z1U9</accession>
<feature type="region of interest" description="Disordered" evidence="1">
    <location>
        <begin position="32"/>
        <end position="61"/>
    </location>
</feature>
<dbReference type="Proteomes" id="UP001492380">
    <property type="component" value="Unassembled WGS sequence"/>
</dbReference>
<evidence type="ECO:0000256" key="1">
    <source>
        <dbReference type="SAM" id="MobiDB-lite"/>
    </source>
</evidence>
<dbReference type="EMBL" id="JBBWRZ010000002">
    <property type="protein sequence ID" value="KAK8244573.1"/>
    <property type="molecule type" value="Genomic_DNA"/>
</dbReference>